<comment type="caution">
    <text evidence="2">The sequence shown here is derived from an EMBL/GenBank/DDBJ whole genome shotgun (WGS) entry which is preliminary data.</text>
</comment>
<keyword evidence="3" id="KW-1185">Reference proteome</keyword>
<dbReference type="AlphaFoldDB" id="A0A8H7BLD5"/>
<dbReference type="Proteomes" id="UP000605846">
    <property type="component" value="Unassembled WGS sequence"/>
</dbReference>
<name>A0A8H7BLD5_9FUNG</name>
<evidence type="ECO:0000256" key="1">
    <source>
        <dbReference type="SAM" id="MobiDB-lite"/>
    </source>
</evidence>
<evidence type="ECO:0008006" key="4">
    <source>
        <dbReference type="Google" id="ProtNLM"/>
    </source>
</evidence>
<feature type="compositionally biased region" description="Polar residues" evidence="1">
    <location>
        <begin position="320"/>
        <end position="339"/>
    </location>
</feature>
<gene>
    <name evidence="2" type="ORF">EC973_008112</name>
</gene>
<organism evidence="2 3">
    <name type="scientific">Apophysomyces ossiformis</name>
    <dbReference type="NCBI Taxonomy" id="679940"/>
    <lineage>
        <taxon>Eukaryota</taxon>
        <taxon>Fungi</taxon>
        <taxon>Fungi incertae sedis</taxon>
        <taxon>Mucoromycota</taxon>
        <taxon>Mucoromycotina</taxon>
        <taxon>Mucoromycetes</taxon>
        <taxon>Mucorales</taxon>
        <taxon>Mucorineae</taxon>
        <taxon>Mucoraceae</taxon>
        <taxon>Apophysomyces</taxon>
    </lineage>
</organism>
<dbReference type="EMBL" id="JABAYA010000067">
    <property type="protein sequence ID" value="KAF7726999.1"/>
    <property type="molecule type" value="Genomic_DNA"/>
</dbReference>
<protein>
    <recommendedName>
        <fullName evidence="4">SAP domain-containing protein</fullName>
    </recommendedName>
</protein>
<feature type="region of interest" description="Disordered" evidence="1">
    <location>
        <begin position="269"/>
        <end position="339"/>
    </location>
</feature>
<proteinExistence type="predicted"/>
<sequence>MFRLRSLSQPFYSTTRSLHGSPISLQQLAWNRKLLQKSKKAELISIAEAFRLDKSGSKATLIARLVKCQPPPPKYALKTEAVKTCPTTDHLQDPITATAKQTMNTAPAQPRAIEGLAEEDMNQQWVDAFEKKVVYRGARLSKQENVSVATPSAGKTDVIAAKEQMTDEQQTKARYEPLFKSQKTSKESMTRSPSEYKQTIAEKHETINDPVNEEMNQQWVDAFEKKIAFRGSRTLKGQDTLSPTSLSEDVGTMIMEKQATEKYGTLMDQQPFFANPSDPSLEECNKKEDARDPEPKIEQNVSESLSEKEVQTESPIAEPLSSSEGQESDSNTENKQSNPRNVLLNSLLGSGILLWLTTGEDGLKKVVNALIS</sequence>
<accession>A0A8H7BLD5</accession>
<evidence type="ECO:0000313" key="3">
    <source>
        <dbReference type="Proteomes" id="UP000605846"/>
    </source>
</evidence>
<dbReference type="OrthoDB" id="2290844at2759"/>
<evidence type="ECO:0000313" key="2">
    <source>
        <dbReference type="EMBL" id="KAF7726999.1"/>
    </source>
</evidence>
<feature type="compositionally biased region" description="Basic and acidic residues" evidence="1">
    <location>
        <begin position="283"/>
        <end position="297"/>
    </location>
</feature>
<reference evidence="2" key="1">
    <citation type="submission" date="2020-01" db="EMBL/GenBank/DDBJ databases">
        <title>Genome Sequencing of Three Apophysomyces-Like Fungal Strains Confirms a Novel Fungal Genus in the Mucoromycota with divergent Burkholderia-like Endosymbiotic Bacteria.</title>
        <authorList>
            <person name="Stajich J.E."/>
            <person name="Macias A.M."/>
            <person name="Carter-House D."/>
            <person name="Lovett B."/>
            <person name="Kasson L.R."/>
            <person name="Berry K."/>
            <person name="Grigoriev I."/>
            <person name="Chang Y."/>
            <person name="Spatafora J."/>
            <person name="Kasson M.T."/>
        </authorList>
    </citation>
    <scope>NUCLEOTIDE SEQUENCE</scope>
    <source>
        <strain evidence="2">NRRL A-21654</strain>
    </source>
</reference>